<protein>
    <recommendedName>
        <fullName evidence="6">Transport permease protein</fullName>
    </recommendedName>
</protein>
<organism evidence="8 9">
    <name type="scientific">Sphaerisporangium aureirubrum</name>
    <dbReference type="NCBI Taxonomy" id="1544736"/>
    <lineage>
        <taxon>Bacteria</taxon>
        <taxon>Bacillati</taxon>
        <taxon>Actinomycetota</taxon>
        <taxon>Actinomycetes</taxon>
        <taxon>Streptosporangiales</taxon>
        <taxon>Streptosporangiaceae</taxon>
        <taxon>Sphaerisporangium</taxon>
    </lineage>
</organism>
<evidence type="ECO:0000256" key="4">
    <source>
        <dbReference type="ARBA" id="ARBA00023136"/>
    </source>
</evidence>
<feature type="transmembrane region" description="Helical" evidence="6">
    <location>
        <begin position="74"/>
        <end position="96"/>
    </location>
</feature>
<keyword evidence="6" id="KW-0813">Transport</keyword>
<evidence type="ECO:0000256" key="3">
    <source>
        <dbReference type="ARBA" id="ARBA00022989"/>
    </source>
</evidence>
<comment type="similarity">
    <text evidence="6">Belongs to the ABC-2 integral membrane protein family.</text>
</comment>
<sequence>MSAGAGLTPAAVLAEGGAASLVRQSALLAGRNLRVALSVPTIVGMVVSPLLFYFGFLAVFRKMFQAQGIDFGQYLPPAIVVMWATFTAVSAAVLLSRDRRGGMLARLRSMPVHGGAVVTARLASDGVRALISICAVIAAAHLTGFRFATGPLGAAAFVLLALAFLLVLSLGTGAAGLAATQPEAIGATLHMPAMPLLMLSTAFAPAASFPFWLRPVVELSPVSAIVDALRAVADGTGLAGALLRAGVWLVVLLLIFSRAATRAYRRAT</sequence>
<evidence type="ECO:0000313" key="9">
    <source>
        <dbReference type="Proteomes" id="UP001596137"/>
    </source>
</evidence>
<gene>
    <name evidence="8" type="ORF">ACFP1K_21960</name>
</gene>
<dbReference type="InterPro" id="IPR047817">
    <property type="entry name" value="ABC2_TM_bact-type"/>
</dbReference>
<dbReference type="EMBL" id="JBHSRF010000034">
    <property type="protein sequence ID" value="MFC6083848.1"/>
    <property type="molecule type" value="Genomic_DNA"/>
</dbReference>
<evidence type="ECO:0000256" key="6">
    <source>
        <dbReference type="RuleBase" id="RU361157"/>
    </source>
</evidence>
<reference evidence="9" key="1">
    <citation type="journal article" date="2019" name="Int. J. Syst. Evol. Microbiol.">
        <title>The Global Catalogue of Microorganisms (GCM) 10K type strain sequencing project: providing services to taxonomists for standard genome sequencing and annotation.</title>
        <authorList>
            <consortium name="The Broad Institute Genomics Platform"/>
            <consortium name="The Broad Institute Genome Sequencing Center for Infectious Disease"/>
            <person name="Wu L."/>
            <person name="Ma J."/>
        </authorList>
    </citation>
    <scope>NUCLEOTIDE SEQUENCE [LARGE SCALE GENOMIC DNA]</scope>
    <source>
        <strain evidence="9">JCM 30346</strain>
    </source>
</reference>
<dbReference type="InterPro" id="IPR051784">
    <property type="entry name" value="Nod_factor_ABC_transporter"/>
</dbReference>
<feature type="domain" description="ABC transmembrane type-2" evidence="7">
    <location>
        <begin position="40"/>
        <end position="267"/>
    </location>
</feature>
<keyword evidence="6" id="KW-1003">Cell membrane</keyword>
<feature type="transmembrane region" description="Helical" evidence="6">
    <location>
        <begin position="154"/>
        <end position="179"/>
    </location>
</feature>
<feature type="transmembrane region" description="Helical" evidence="6">
    <location>
        <begin position="129"/>
        <end position="148"/>
    </location>
</feature>
<evidence type="ECO:0000313" key="8">
    <source>
        <dbReference type="EMBL" id="MFC6083848.1"/>
    </source>
</evidence>
<dbReference type="PANTHER" id="PTHR43229:SF2">
    <property type="entry name" value="NODULATION PROTEIN J"/>
    <property type="match status" value="1"/>
</dbReference>
<evidence type="ECO:0000259" key="7">
    <source>
        <dbReference type="PROSITE" id="PS51012"/>
    </source>
</evidence>
<name>A0ABW1NKH2_9ACTN</name>
<dbReference type="InterPro" id="IPR013525">
    <property type="entry name" value="ABC2_TM"/>
</dbReference>
<dbReference type="PROSITE" id="PS51012">
    <property type="entry name" value="ABC_TM2"/>
    <property type="match status" value="1"/>
</dbReference>
<accession>A0ABW1NKH2</accession>
<keyword evidence="2 6" id="KW-0812">Transmembrane</keyword>
<dbReference type="PANTHER" id="PTHR43229">
    <property type="entry name" value="NODULATION PROTEIN J"/>
    <property type="match status" value="1"/>
</dbReference>
<feature type="transmembrane region" description="Helical" evidence="6">
    <location>
        <begin position="191"/>
        <end position="213"/>
    </location>
</feature>
<feature type="transmembrane region" description="Helical" evidence="6">
    <location>
        <begin position="237"/>
        <end position="256"/>
    </location>
</feature>
<comment type="subcellular location">
    <subcellularLocation>
        <location evidence="6">Cell membrane</location>
        <topology evidence="6">Multi-pass membrane protein</topology>
    </subcellularLocation>
    <subcellularLocation>
        <location evidence="1">Membrane</location>
        <topology evidence="1">Multi-pass membrane protein</topology>
    </subcellularLocation>
</comment>
<dbReference type="Proteomes" id="UP001596137">
    <property type="component" value="Unassembled WGS sequence"/>
</dbReference>
<dbReference type="InterPro" id="IPR000412">
    <property type="entry name" value="ABC_2_transport"/>
</dbReference>
<comment type="caution">
    <text evidence="8">The sequence shown here is derived from an EMBL/GenBank/DDBJ whole genome shotgun (WGS) entry which is preliminary data.</text>
</comment>
<keyword evidence="5" id="KW-0046">Antibiotic resistance</keyword>
<feature type="transmembrane region" description="Helical" evidence="6">
    <location>
        <begin position="33"/>
        <end position="54"/>
    </location>
</feature>
<keyword evidence="4 6" id="KW-0472">Membrane</keyword>
<evidence type="ECO:0000256" key="5">
    <source>
        <dbReference type="ARBA" id="ARBA00023251"/>
    </source>
</evidence>
<dbReference type="RefSeq" id="WP_380756274.1">
    <property type="nucleotide sequence ID" value="NZ_JBHSRF010000034.1"/>
</dbReference>
<keyword evidence="9" id="KW-1185">Reference proteome</keyword>
<evidence type="ECO:0000256" key="1">
    <source>
        <dbReference type="ARBA" id="ARBA00004141"/>
    </source>
</evidence>
<keyword evidence="3 6" id="KW-1133">Transmembrane helix</keyword>
<dbReference type="Pfam" id="PF01061">
    <property type="entry name" value="ABC2_membrane"/>
    <property type="match status" value="1"/>
</dbReference>
<dbReference type="PIRSF" id="PIRSF006648">
    <property type="entry name" value="DrrB"/>
    <property type="match status" value="1"/>
</dbReference>
<evidence type="ECO:0000256" key="2">
    <source>
        <dbReference type="ARBA" id="ARBA00022692"/>
    </source>
</evidence>
<proteinExistence type="inferred from homology"/>